<evidence type="ECO:0000256" key="1">
    <source>
        <dbReference type="ARBA" id="ARBA00006484"/>
    </source>
</evidence>
<dbReference type="Pfam" id="PF13561">
    <property type="entry name" value="adh_short_C2"/>
    <property type="match status" value="1"/>
</dbReference>
<evidence type="ECO:0000313" key="4">
    <source>
        <dbReference type="EMBL" id="SHN17344.1"/>
    </source>
</evidence>
<dbReference type="AlphaFoldDB" id="A0A1M7PJR2"/>
<evidence type="ECO:0000313" key="5">
    <source>
        <dbReference type="Proteomes" id="UP000184440"/>
    </source>
</evidence>
<dbReference type="InterPro" id="IPR002347">
    <property type="entry name" value="SDR_fam"/>
</dbReference>
<accession>A0A1M7PJR2</accession>
<dbReference type="STRING" id="134849.SAMN05443668_103424"/>
<protein>
    <submittedName>
        <fullName evidence="4">Enoyl-(Acyl carrier protein) reductase</fullName>
    </submittedName>
</protein>
<name>A0A1M7PJR2_9ACTN</name>
<gene>
    <name evidence="4" type="ORF">SAMN05443668_103424</name>
</gene>
<dbReference type="Proteomes" id="UP000184440">
    <property type="component" value="Unassembled WGS sequence"/>
</dbReference>
<keyword evidence="5" id="KW-1185">Reference proteome</keyword>
<dbReference type="EMBL" id="FRCS01000003">
    <property type="protein sequence ID" value="SHN17344.1"/>
    <property type="molecule type" value="Genomic_DNA"/>
</dbReference>
<dbReference type="PANTHER" id="PTHR43618:SF8">
    <property type="entry name" value="7ALPHA-HYDROXYSTEROID DEHYDROGENASE"/>
    <property type="match status" value="1"/>
</dbReference>
<proteinExistence type="inferred from homology"/>
<comment type="similarity">
    <text evidence="1">Belongs to the short-chain dehydrogenases/reductases (SDR) family.</text>
</comment>
<evidence type="ECO:0000256" key="2">
    <source>
        <dbReference type="ARBA" id="ARBA00022857"/>
    </source>
</evidence>
<dbReference type="SUPFAM" id="SSF51735">
    <property type="entry name" value="NAD(P)-binding Rossmann-fold domains"/>
    <property type="match status" value="1"/>
</dbReference>
<keyword evidence="2" id="KW-0521">NADP</keyword>
<dbReference type="PANTHER" id="PTHR43618">
    <property type="entry name" value="7-ALPHA-HYDROXYSTEROID DEHYDROGENASE"/>
    <property type="match status" value="1"/>
</dbReference>
<keyword evidence="3" id="KW-0560">Oxidoreductase</keyword>
<reference evidence="4 5" key="1">
    <citation type="submission" date="2016-11" db="EMBL/GenBank/DDBJ databases">
        <authorList>
            <person name="Jaros S."/>
            <person name="Januszkiewicz K."/>
            <person name="Wedrychowicz H."/>
        </authorList>
    </citation>
    <scope>NUCLEOTIDE SEQUENCE [LARGE SCALE GENOMIC DNA]</scope>
    <source>
        <strain evidence="4 5">DSM 46144</strain>
    </source>
</reference>
<organism evidence="4 5">
    <name type="scientific">Cryptosporangium aurantiacum</name>
    <dbReference type="NCBI Taxonomy" id="134849"/>
    <lineage>
        <taxon>Bacteria</taxon>
        <taxon>Bacillati</taxon>
        <taxon>Actinomycetota</taxon>
        <taxon>Actinomycetes</taxon>
        <taxon>Cryptosporangiales</taxon>
        <taxon>Cryptosporangiaceae</taxon>
        <taxon>Cryptosporangium</taxon>
    </lineage>
</organism>
<sequence length="67" mass="7263">MRVNTISAGPFLTDISLAWPEENRHRTRSAVGRPGRPEEIVTTALYLASDASSYTTGALIRVDGGLF</sequence>
<dbReference type="InterPro" id="IPR052178">
    <property type="entry name" value="Sec_Metab_Biosynth_SDR"/>
</dbReference>
<evidence type="ECO:0000256" key="3">
    <source>
        <dbReference type="ARBA" id="ARBA00023002"/>
    </source>
</evidence>
<dbReference type="Gene3D" id="3.40.50.720">
    <property type="entry name" value="NAD(P)-binding Rossmann-like Domain"/>
    <property type="match status" value="1"/>
</dbReference>
<dbReference type="GO" id="GO:0016491">
    <property type="term" value="F:oxidoreductase activity"/>
    <property type="evidence" value="ECO:0007669"/>
    <property type="project" value="UniProtKB-KW"/>
</dbReference>
<dbReference type="InterPro" id="IPR036291">
    <property type="entry name" value="NAD(P)-bd_dom_sf"/>
</dbReference>